<name>A0A9D4D3Z9_DREPO</name>
<gene>
    <name evidence="1" type="ORF">DPMN_044336</name>
</gene>
<organism evidence="1 2">
    <name type="scientific">Dreissena polymorpha</name>
    <name type="common">Zebra mussel</name>
    <name type="synonym">Mytilus polymorpha</name>
    <dbReference type="NCBI Taxonomy" id="45954"/>
    <lineage>
        <taxon>Eukaryota</taxon>
        <taxon>Metazoa</taxon>
        <taxon>Spiralia</taxon>
        <taxon>Lophotrochozoa</taxon>
        <taxon>Mollusca</taxon>
        <taxon>Bivalvia</taxon>
        <taxon>Autobranchia</taxon>
        <taxon>Heteroconchia</taxon>
        <taxon>Euheterodonta</taxon>
        <taxon>Imparidentia</taxon>
        <taxon>Neoheterodontei</taxon>
        <taxon>Myida</taxon>
        <taxon>Dreissenoidea</taxon>
        <taxon>Dreissenidae</taxon>
        <taxon>Dreissena</taxon>
    </lineage>
</organism>
<proteinExistence type="predicted"/>
<dbReference type="EMBL" id="JAIWYP010000011">
    <property type="protein sequence ID" value="KAH3737742.1"/>
    <property type="molecule type" value="Genomic_DNA"/>
</dbReference>
<reference evidence="1" key="2">
    <citation type="submission" date="2020-11" db="EMBL/GenBank/DDBJ databases">
        <authorList>
            <person name="McCartney M.A."/>
            <person name="Auch B."/>
            <person name="Kono T."/>
            <person name="Mallez S."/>
            <person name="Becker A."/>
            <person name="Gohl D.M."/>
            <person name="Silverstein K.A.T."/>
            <person name="Koren S."/>
            <person name="Bechman K.B."/>
            <person name="Herman A."/>
            <person name="Abrahante J.E."/>
            <person name="Garbe J."/>
        </authorList>
    </citation>
    <scope>NUCLEOTIDE SEQUENCE</scope>
    <source>
        <strain evidence="1">Duluth1</strain>
        <tissue evidence="1">Whole animal</tissue>
    </source>
</reference>
<dbReference type="AlphaFoldDB" id="A0A9D4D3Z9"/>
<sequence>MLFTTSVSLHSRWPVENSCPTIVTRVVRVITKVKKENIISKSITYRNFKDIDHSEFSSDISEFKQESDDIDTYVELFEDEMKRLVDKHAPEQEKMQICRNPKPWFNQRIHHLKRSLRKSERLWKKYQNPKDHEIFKNDLSKYHLELKVEKQRTLSQKGLEFKGDSWKMYSFVADLASSKSENPMPSVEN</sequence>
<dbReference type="PANTHER" id="PTHR46670:SF3">
    <property type="entry name" value="ENDONUCLEASE_EXONUCLEASE_PHOSPHATASE DOMAIN-CONTAINING PROTEIN"/>
    <property type="match status" value="1"/>
</dbReference>
<keyword evidence="2" id="KW-1185">Reference proteome</keyword>
<dbReference type="Proteomes" id="UP000828390">
    <property type="component" value="Unassembled WGS sequence"/>
</dbReference>
<evidence type="ECO:0000313" key="2">
    <source>
        <dbReference type="Proteomes" id="UP000828390"/>
    </source>
</evidence>
<reference evidence="1" key="1">
    <citation type="journal article" date="2019" name="bioRxiv">
        <title>The Genome of the Zebra Mussel, Dreissena polymorpha: A Resource for Invasive Species Research.</title>
        <authorList>
            <person name="McCartney M.A."/>
            <person name="Auch B."/>
            <person name="Kono T."/>
            <person name="Mallez S."/>
            <person name="Zhang Y."/>
            <person name="Obille A."/>
            <person name="Becker A."/>
            <person name="Abrahante J.E."/>
            <person name="Garbe J."/>
            <person name="Badalamenti J.P."/>
            <person name="Herman A."/>
            <person name="Mangelson H."/>
            <person name="Liachko I."/>
            <person name="Sullivan S."/>
            <person name="Sone E.D."/>
            <person name="Koren S."/>
            <person name="Silverstein K.A.T."/>
            <person name="Beckman K.B."/>
            <person name="Gohl D.M."/>
        </authorList>
    </citation>
    <scope>NUCLEOTIDE SEQUENCE</scope>
    <source>
        <strain evidence="1">Duluth1</strain>
        <tissue evidence="1">Whole animal</tissue>
    </source>
</reference>
<evidence type="ECO:0000313" key="1">
    <source>
        <dbReference type="EMBL" id="KAH3737742.1"/>
    </source>
</evidence>
<comment type="caution">
    <text evidence="1">The sequence shown here is derived from an EMBL/GenBank/DDBJ whole genome shotgun (WGS) entry which is preliminary data.</text>
</comment>
<accession>A0A9D4D3Z9</accession>
<protein>
    <submittedName>
        <fullName evidence="1">Uncharacterized protein</fullName>
    </submittedName>
</protein>
<dbReference type="PANTHER" id="PTHR46670">
    <property type="entry name" value="ENDO/EXONUCLEASE/PHOSPHATASE DOMAIN-CONTAINING PROTEIN"/>
    <property type="match status" value="1"/>
</dbReference>